<proteinExistence type="predicted"/>
<sequence>MGRAVLVAAALIAGVLALVGCSTPPTATPSSSTGAATSAPVESTAPPPTTAAPAVYKPATDQGPAENVPVPVLPDKAKEFSKEGLMAFTEYWYSTLGYAFETGDTKPMTDITGTGCPICSVMTKAAVAWHEEGR</sequence>
<feature type="compositionally biased region" description="Low complexity" evidence="1">
    <location>
        <begin position="26"/>
        <end position="44"/>
    </location>
</feature>
<accession>A0ABS4Z0M4</accession>
<evidence type="ECO:0000313" key="4">
    <source>
        <dbReference type="EMBL" id="MBP2414607.1"/>
    </source>
</evidence>
<feature type="compositionally biased region" description="Low complexity" evidence="1">
    <location>
        <begin position="51"/>
        <end position="60"/>
    </location>
</feature>
<keyword evidence="5" id="KW-1185">Reference proteome</keyword>
<dbReference type="PROSITE" id="PS51257">
    <property type="entry name" value="PROKAR_LIPOPROTEIN"/>
    <property type="match status" value="1"/>
</dbReference>
<comment type="caution">
    <text evidence="4">The sequence shown here is derived from an EMBL/GenBank/DDBJ whole genome shotgun (WGS) entry which is preliminary data.</text>
</comment>
<feature type="domain" description="DUF6318" evidence="3">
    <location>
        <begin position="55"/>
        <end position="133"/>
    </location>
</feature>
<feature type="signal peptide" evidence="2">
    <location>
        <begin position="1"/>
        <end position="27"/>
    </location>
</feature>
<keyword evidence="2" id="KW-0732">Signal</keyword>
<organism evidence="4 5">
    <name type="scientific">Arthrobacter stackebrandtii</name>
    <dbReference type="NCBI Taxonomy" id="272161"/>
    <lineage>
        <taxon>Bacteria</taxon>
        <taxon>Bacillati</taxon>
        <taxon>Actinomycetota</taxon>
        <taxon>Actinomycetes</taxon>
        <taxon>Micrococcales</taxon>
        <taxon>Micrococcaceae</taxon>
        <taxon>Arthrobacter</taxon>
    </lineage>
</organism>
<feature type="chain" id="PRO_5046897847" description="DUF6318 domain-containing protein" evidence="2">
    <location>
        <begin position="28"/>
        <end position="134"/>
    </location>
</feature>
<dbReference type="InterPro" id="IPR046281">
    <property type="entry name" value="DUF6318"/>
</dbReference>
<evidence type="ECO:0000313" key="5">
    <source>
        <dbReference type="Proteomes" id="UP000711614"/>
    </source>
</evidence>
<dbReference type="Proteomes" id="UP000711614">
    <property type="component" value="Unassembled WGS sequence"/>
</dbReference>
<evidence type="ECO:0000256" key="1">
    <source>
        <dbReference type="SAM" id="MobiDB-lite"/>
    </source>
</evidence>
<gene>
    <name evidence="4" type="ORF">JOF48_003406</name>
</gene>
<name>A0ABS4Z0M4_9MICC</name>
<feature type="region of interest" description="Disordered" evidence="1">
    <location>
        <begin position="26"/>
        <end position="71"/>
    </location>
</feature>
<evidence type="ECO:0000256" key="2">
    <source>
        <dbReference type="SAM" id="SignalP"/>
    </source>
</evidence>
<dbReference type="Pfam" id="PF19843">
    <property type="entry name" value="DUF6318"/>
    <property type="match status" value="1"/>
</dbReference>
<reference evidence="4 5" key="1">
    <citation type="submission" date="2021-03" db="EMBL/GenBank/DDBJ databases">
        <title>Sequencing the genomes of 1000 actinobacteria strains.</title>
        <authorList>
            <person name="Klenk H.-P."/>
        </authorList>
    </citation>
    <scope>NUCLEOTIDE SEQUENCE [LARGE SCALE GENOMIC DNA]</scope>
    <source>
        <strain evidence="4 5">DSM 16005</strain>
    </source>
</reference>
<evidence type="ECO:0000259" key="3">
    <source>
        <dbReference type="Pfam" id="PF19843"/>
    </source>
</evidence>
<dbReference type="EMBL" id="JAGIOI010000001">
    <property type="protein sequence ID" value="MBP2414607.1"/>
    <property type="molecule type" value="Genomic_DNA"/>
</dbReference>
<protein>
    <recommendedName>
        <fullName evidence="3">DUF6318 domain-containing protein</fullName>
    </recommendedName>
</protein>